<evidence type="ECO:0000313" key="2">
    <source>
        <dbReference type="Proteomes" id="UP000468443"/>
    </source>
</evidence>
<gene>
    <name evidence="1" type="ORF">GWK09_02355</name>
</gene>
<evidence type="ECO:0000313" key="1">
    <source>
        <dbReference type="EMBL" id="NER09345.1"/>
    </source>
</evidence>
<reference evidence="1 2" key="1">
    <citation type="submission" date="2020-01" db="EMBL/GenBank/DDBJ databases">
        <title>Muriicola jejuensis KCTC 22299.</title>
        <authorList>
            <person name="Wang G."/>
        </authorList>
    </citation>
    <scope>NUCLEOTIDE SEQUENCE [LARGE SCALE GENOMIC DNA]</scope>
    <source>
        <strain evidence="1 2">KCTC 22299</strain>
    </source>
</reference>
<organism evidence="1 2">
    <name type="scientific">Muriicola jejuensis</name>
    <dbReference type="NCBI Taxonomy" id="504488"/>
    <lineage>
        <taxon>Bacteria</taxon>
        <taxon>Pseudomonadati</taxon>
        <taxon>Bacteroidota</taxon>
        <taxon>Flavobacteriia</taxon>
        <taxon>Flavobacteriales</taxon>
        <taxon>Flavobacteriaceae</taxon>
        <taxon>Muriicola</taxon>
    </lineage>
</organism>
<proteinExistence type="predicted"/>
<sequence>MQKLLFVYNADSGLGNGLIDAAHKVLSPHTYECRLCELTHGTLLEKPEWKRFRKKSVVPMEFLHKDEFRKAYASKFMPALTFPIVLEVTDYEMNIFLGTRELNALAGTEDLVREIEVRLQL</sequence>
<dbReference type="AlphaFoldDB" id="A0A6P0U881"/>
<dbReference type="EMBL" id="JAABOP010000001">
    <property type="protein sequence ID" value="NER09345.1"/>
    <property type="molecule type" value="Genomic_DNA"/>
</dbReference>
<accession>A0A6P0U881</accession>
<comment type="caution">
    <text evidence="1">The sequence shown here is derived from an EMBL/GenBank/DDBJ whole genome shotgun (WGS) entry which is preliminary data.</text>
</comment>
<name>A0A6P0U881_9FLAO</name>
<protein>
    <submittedName>
        <fullName evidence="1">GTPase</fullName>
    </submittedName>
</protein>
<dbReference type="Proteomes" id="UP000468443">
    <property type="component" value="Unassembled WGS sequence"/>
</dbReference>
<keyword evidence="2" id="KW-1185">Reference proteome</keyword>